<feature type="region of interest" description="Disordered" evidence="1">
    <location>
        <begin position="1"/>
        <end position="41"/>
    </location>
</feature>
<dbReference type="AlphaFoldDB" id="A0AAW1YMP1"/>
<accession>A0AAW1YMP1</accession>
<dbReference type="EMBL" id="JBEDUW010000001">
    <property type="protein sequence ID" value="KAK9949926.1"/>
    <property type="molecule type" value="Genomic_DNA"/>
</dbReference>
<comment type="caution">
    <text evidence="2">The sequence shown here is derived from an EMBL/GenBank/DDBJ whole genome shotgun (WGS) entry which is preliminary data.</text>
</comment>
<keyword evidence="3" id="KW-1185">Reference proteome</keyword>
<protein>
    <submittedName>
        <fullName evidence="2">Uncharacterized protein</fullName>
    </submittedName>
</protein>
<feature type="compositionally biased region" description="Polar residues" evidence="1">
    <location>
        <begin position="1"/>
        <end position="33"/>
    </location>
</feature>
<dbReference type="Proteomes" id="UP001457282">
    <property type="component" value="Unassembled WGS sequence"/>
</dbReference>
<name>A0AAW1YMP1_RUBAR</name>
<reference evidence="2 3" key="1">
    <citation type="journal article" date="2023" name="G3 (Bethesda)">
        <title>A chromosome-length genome assembly and annotation of blackberry (Rubus argutus, cv. 'Hillquist').</title>
        <authorList>
            <person name="Bruna T."/>
            <person name="Aryal R."/>
            <person name="Dudchenko O."/>
            <person name="Sargent D.J."/>
            <person name="Mead D."/>
            <person name="Buti M."/>
            <person name="Cavallini A."/>
            <person name="Hytonen T."/>
            <person name="Andres J."/>
            <person name="Pham M."/>
            <person name="Weisz D."/>
            <person name="Mascagni F."/>
            <person name="Usai G."/>
            <person name="Natali L."/>
            <person name="Bassil N."/>
            <person name="Fernandez G.E."/>
            <person name="Lomsadze A."/>
            <person name="Armour M."/>
            <person name="Olukolu B."/>
            <person name="Poorten T."/>
            <person name="Britton C."/>
            <person name="Davik J."/>
            <person name="Ashrafi H."/>
            <person name="Aiden E.L."/>
            <person name="Borodovsky M."/>
            <person name="Worthington M."/>
        </authorList>
    </citation>
    <scope>NUCLEOTIDE SEQUENCE [LARGE SCALE GENOMIC DNA]</scope>
    <source>
        <strain evidence="2">PI 553951</strain>
    </source>
</reference>
<sequence>MGASLSVDTNTTPPSESQAPCPLSTASPTSSGHAPNFRRRPSSISQFTDTVGVVVAHSTHPNGPVLLISKPNHQSPTSRPPCSSEIHTAVNFLKTQPAATQSAHLTAHGPAVAVVDASCPVRSQAAPVCVHLRPSYRRTRSAPHCPVCSNSSVLPLPRKIPARSVSCHDSLLLRKEEETKHRRSYELKMASC</sequence>
<gene>
    <name evidence="2" type="ORF">M0R45_005435</name>
</gene>
<organism evidence="2 3">
    <name type="scientific">Rubus argutus</name>
    <name type="common">Southern blackberry</name>
    <dbReference type="NCBI Taxonomy" id="59490"/>
    <lineage>
        <taxon>Eukaryota</taxon>
        <taxon>Viridiplantae</taxon>
        <taxon>Streptophyta</taxon>
        <taxon>Embryophyta</taxon>
        <taxon>Tracheophyta</taxon>
        <taxon>Spermatophyta</taxon>
        <taxon>Magnoliopsida</taxon>
        <taxon>eudicotyledons</taxon>
        <taxon>Gunneridae</taxon>
        <taxon>Pentapetalae</taxon>
        <taxon>rosids</taxon>
        <taxon>fabids</taxon>
        <taxon>Rosales</taxon>
        <taxon>Rosaceae</taxon>
        <taxon>Rosoideae</taxon>
        <taxon>Rosoideae incertae sedis</taxon>
        <taxon>Rubus</taxon>
    </lineage>
</organism>
<evidence type="ECO:0000256" key="1">
    <source>
        <dbReference type="SAM" id="MobiDB-lite"/>
    </source>
</evidence>
<proteinExistence type="predicted"/>
<evidence type="ECO:0000313" key="2">
    <source>
        <dbReference type="EMBL" id="KAK9949926.1"/>
    </source>
</evidence>
<evidence type="ECO:0000313" key="3">
    <source>
        <dbReference type="Proteomes" id="UP001457282"/>
    </source>
</evidence>